<feature type="chain" id="PRO_5020607941" evidence="1">
    <location>
        <begin position="18"/>
        <end position="33"/>
    </location>
</feature>
<reference evidence="2" key="1">
    <citation type="submission" date="2019-03" db="EMBL/GenBank/DDBJ databases">
        <title>WGS assembly of Setaria viridis.</title>
        <authorList>
            <person name="Huang P."/>
            <person name="Jenkins J."/>
            <person name="Grimwood J."/>
            <person name="Barry K."/>
            <person name="Healey A."/>
            <person name="Mamidi S."/>
            <person name="Sreedasyam A."/>
            <person name="Shu S."/>
            <person name="Feldman M."/>
            <person name="Wu J."/>
            <person name="Yu Y."/>
            <person name="Chen C."/>
            <person name="Johnson J."/>
            <person name="Rokhsar D."/>
            <person name="Baxter I."/>
            <person name="Schmutz J."/>
            <person name="Brutnell T."/>
            <person name="Kellogg E."/>
        </authorList>
    </citation>
    <scope>NUCLEOTIDE SEQUENCE [LARGE SCALE GENOMIC DNA]</scope>
</reference>
<dbReference type="Proteomes" id="UP000298652">
    <property type="component" value="Chromosome 3"/>
</dbReference>
<proteinExistence type="predicted"/>
<dbReference type="AlphaFoldDB" id="A0A4U6VBK4"/>
<gene>
    <name evidence="2" type="ORF">SEVIR_3G130050v2</name>
</gene>
<dbReference type="Gramene" id="TKW25614">
    <property type="protein sequence ID" value="TKW25614"/>
    <property type="gene ID" value="SEVIR_3G130050v2"/>
</dbReference>
<name>A0A4U6VBK4_SETVI</name>
<accession>A0A4U6VBK4</accession>
<evidence type="ECO:0000313" key="3">
    <source>
        <dbReference type="Proteomes" id="UP000298652"/>
    </source>
</evidence>
<keyword evidence="3" id="KW-1185">Reference proteome</keyword>
<evidence type="ECO:0000256" key="1">
    <source>
        <dbReference type="SAM" id="SignalP"/>
    </source>
</evidence>
<feature type="signal peptide" evidence="1">
    <location>
        <begin position="1"/>
        <end position="17"/>
    </location>
</feature>
<protein>
    <submittedName>
        <fullName evidence="2">Uncharacterized protein</fullName>
    </submittedName>
</protein>
<keyword evidence="1" id="KW-0732">Signal</keyword>
<organism evidence="2 3">
    <name type="scientific">Setaria viridis</name>
    <name type="common">Green bristlegrass</name>
    <name type="synonym">Setaria italica subsp. viridis</name>
    <dbReference type="NCBI Taxonomy" id="4556"/>
    <lineage>
        <taxon>Eukaryota</taxon>
        <taxon>Viridiplantae</taxon>
        <taxon>Streptophyta</taxon>
        <taxon>Embryophyta</taxon>
        <taxon>Tracheophyta</taxon>
        <taxon>Spermatophyta</taxon>
        <taxon>Magnoliopsida</taxon>
        <taxon>Liliopsida</taxon>
        <taxon>Poales</taxon>
        <taxon>Poaceae</taxon>
        <taxon>PACMAD clade</taxon>
        <taxon>Panicoideae</taxon>
        <taxon>Panicodae</taxon>
        <taxon>Paniceae</taxon>
        <taxon>Cenchrinae</taxon>
        <taxon>Setaria</taxon>
    </lineage>
</organism>
<evidence type="ECO:0000313" key="2">
    <source>
        <dbReference type="EMBL" id="TKW25614.1"/>
    </source>
</evidence>
<sequence length="33" mass="3779">MFVVLICLNQMSFLTSSCQLCEIEMHPLAILIH</sequence>
<dbReference type="EMBL" id="CM016554">
    <property type="protein sequence ID" value="TKW25614.1"/>
    <property type="molecule type" value="Genomic_DNA"/>
</dbReference>